<reference evidence="2" key="1">
    <citation type="submission" date="2022-11" db="UniProtKB">
        <authorList>
            <consortium name="WormBaseParasite"/>
        </authorList>
    </citation>
    <scope>IDENTIFICATION</scope>
</reference>
<dbReference type="WBParaSite" id="PS1159_v2.g23272.t1">
    <property type="protein sequence ID" value="PS1159_v2.g23272.t1"/>
    <property type="gene ID" value="PS1159_v2.g23272"/>
</dbReference>
<accession>A0AC35G4A0</accession>
<protein>
    <submittedName>
        <fullName evidence="2">Uncharacterized protein</fullName>
    </submittedName>
</protein>
<dbReference type="Proteomes" id="UP000887580">
    <property type="component" value="Unplaced"/>
</dbReference>
<name>A0AC35G4A0_9BILA</name>
<evidence type="ECO:0000313" key="1">
    <source>
        <dbReference type="Proteomes" id="UP000887580"/>
    </source>
</evidence>
<evidence type="ECO:0000313" key="2">
    <source>
        <dbReference type="WBParaSite" id="PS1159_v2.g23272.t1"/>
    </source>
</evidence>
<proteinExistence type="predicted"/>
<organism evidence="1 2">
    <name type="scientific">Panagrolaimus sp. PS1159</name>
    <dbReference type="NCBI Taxonomy" id="55785"/>
    <lineage>
        <taxon>Eukaryota</taxon>
        <taxon>Metazoa</taxon>
        <taxon>Ecdysozoa</taxon>
        <taxon>Nematoda</taxon>
        <taxon>Chromadorea</taxon>
        <taxon>Rhabditida</taxon>
        <taxon>Tylenchina</taxon>
        <taxon>Panagrolaimomorpha</taxon>
        <taxon>Panagrolaimoidea</taxon>
        <taxon>Panagrolaimidae</taxon>
        <taxon>Panagrolaimus</taxon>
    </lineage>
</organism>
<sequence>MSLPNIDHHIVVIRQKERKKSKQKHQEIRHFGPEKSKKNSCPASVYAIDHVQKQSIASIRSYRIGRRLSDNTMALSSKCSLSDLRNIELIEVKTIPDNDSIEDEKSHEAVTCILGQQI</sequence>